<dbReference type="InterPro" id="IPR010095">
    <property type="entry name" value="Cas12f1-like_TNB"/>
</dbReference>
<dbReference type="Proteomes" id="UP001286174">
    <property type="component" value="Unassembled WGS sequence"/>
</dbReference>
<feature type="domain" description="Cas12f1-like TNB" evidence="7">
    <location>
        <begin position="321"/>
        <end position="388"/>
    </location>
</feature>
<keyword evidence="5" id="KW-0233">DNA recombination</keyword>
<dbReference type="RefSeq" id="WP_370596473.1">
    <property type="nucleotide sequence ID" value="NZ_JALBUR010000030.1"/>
</dbReference>
<dbReference type="NCBIfam" id="NF040570">
    <property type="entry name" value="guided_TnpB"/>
    <property type="match status" value="1"/>
</dbReference>
<organism evidence="8 9">
    <name type="scientific">Grylomicrobium aquisgranensis</name>
    <dbReference type="NCBI Taxonomy" id="2926318"/>
    <lineage>
        <taxon>Bacteria</taxon>
        <taxon>Bacillati</taxon>
        <taxon>Bacillota</taxon>
        <taxon>Erysipelotrichia</taxon>
        <taxon>Erysipelotrichales</taxon>
        <taxon>Erysipelotrichaceae</taxon>
        <taxon>Grylomicrobium</taxon>
    </lineage>
</organism>
<evidence type="ECO:0000259" key="6">
    <source>
        <dbReference type="Pfam" id="PF01385"/>
    </source>
</evidence>
<dbReference type="InterPro" id="IPR051399">
    <property type="entry name" value="RNA-guided_DNA_endo/Transpos"/>
</dbReference>
<comment type="similarity">
    <text evidence="2">In the N-terminal section; belongs to the transposase 2 family.</text>
</comment>
<dbReference type="Pfam" id="PF07282">
    <property type="entry name" value="Cas12f1-like_TNB"/>
    <property type="match status" value="1"/>
</dbReference>
<evidence type="ECO:0000256" key="1">
    <source>
        <dbReference type="ARBA" id="ARBA00008761"/>
    </source>
</evidence>
<dbReference type="InterPro" id="IPR001959">
    <property type="entry name" value="Transposase"/>
</dbReference>
<dbReference type="GO" id="GO:0006310">
    <property type="term" value="P:DNA recombination"/>
    <property type="evidence" value="ECO:0007669"/>
    <property type="project" value="UniProtKB-KW"/>
</dbReference>
<dbReference type="PANTHER" id="PTHR30405">
    <property type="entry name" value="TRANSPOSASE"/>
    <property type="match status" value="1"/>
</dbReference>
<comment type="similarity">
    <text evidence="1">In the C-terminal section; belongs to the transposase 35 family.</text>
</comment>
<keyword evidence="9" id="KW-1185">Reference proteome</keyword>
<protein>
    <submittedName>
        <fullName evidence="8">Transposase</fullName>
    </submittedName>
</protein>
<dbReference type="GO" id="GO:0032196">
    <property type="term" value="P:transposition"/>
    <property type="evidence" value="ECO:0007669"/>
    <property type="project" value="UniProtKB-KW"/>
</dbReference>
<evidence type="ECO:0000256" key="2">
    <source>
        <dbReference type="ARBA" id="ARBA00011044"/>
    </source>
</evidence>
<evidence type="ECO:0000256" key="4">
    <source>
        <dbReference type="ARBA" id="ARBA00023125"/>
    </source>
</evidence>
<reference evidence="8 9" key="1">
    <citation type="submission" date="2022-03" db="EMBL/GenBank/DDBJ databases">
        <title>Novel taxa within the pig intestine.</title>
        <authorList>
            <person name="Wylensek D."/>
            <person name="Bishof K."/>
            <person name="Afrizal A."/>
            <person name="Clavel T."/>
        </authorList>
    </citation>
    <scope>NUCLEOTIDE SEQUENCE [LARGE SCALE GENOMIC DNA]</scope>
    <source>
        <strain evidence="8 9">CLA-KB-P133</strain>
    </source>
</reference>
<evidence type="ECO:0000313" key="9">
    <source>
        <dbReference type="Proteomes" id="UP001286174"/>
    </source>
</evidence>
<evidence type="ECO:0000256" key="3">
    <source>
        <dbReference type="ARBA" id="ARBA00022578"/>
    </source>
</evidence>
<evidence type="ECO:0000313" key="8">
    <source>
        <dbReference type="EMBL" id="MDX8420307.1"/>
    </source>
</evidence>
<evidence type="ECO:0000259" key="7">
    <source>
        <dbReference type="Pfam" id="PF07282"/>
    </source>
</evidence>
<evidence type="ECO:0000256" key="5">
    <source>
        <dbReference type="ARBA" id="ARBA00023172"/>
    </source>
</evidence>
<name>A0AB35U6V4_9FIRM</name>
<feature type="domain" description="Probable transposase IS891/IS1136/IS1341" evidence="6">
    <location>
        <begin position="194"/>
        <end position="289"/>
    </location>
</feature>
<dbReference type="AlphaFoldDB" id="A0AB35U6V4"/>
<dbReference type="PANTHER" id="PTHR30405:SF11">
    <property type="entry name" value="RNA-GUIDED DNA ENDONUCLEASE RV2885C-RELATED"/>
    <property type="match status" value="1"/>
</dbReference>
<dbReference type="NCBIfam" id="TIGR01766">
    <property type="entry name" value="IS200/IS605 family accessory protein TnpB-like domain"/>
    <property type="match status" value="1"/>
</dbReference>
<keyword evidence="3" id="KW-0815">Transposition</keyword>
<keyword evidence="4" id="KW-0238">DNA-binding</keyword>
<proteinExistence type="inferred from homology"/>
<dbReference type="GO" id="GO:0003677">
    <property type="term" value="F:DNA binding"/>
    <property type="evidence" value="ECO:0007669"/>
    <property type="project" value="UniProtKB-KW"/>
</dbReference>
<gene>
    <name evidence="8" type="ORF">MOZ60_09400</name>
</gene>
<comment type="caution">
    <text evidence="8">The sequence shown here is derived from an EMBL/GenBank/DDBJ whole genome shotgun (WGS) entry which is preliminary data.</text>
</comment>
<sequence length="416" mass="48240">MQLAETIKLRLYPTADQELAFSELSYWYMKACNFVSDYVFSHDFCTNSVRLSTALYSDIRSKFGLKSQMSQSAIRTVTARYQTVDTQMKNQPHKFKCDGKYYTFRRDITWLQKPIAFRRPQADLVRSRDFSFVEDKETGELLLSLNTLAGRVRLPFAHSDYFEQKFLNGGWQFGTGKLVCMKGRWYFHISATREVQETQREDIEHVVGIDRGLRFLAATYDDKQNTAFFSGKKIIEKRNKFDAVRAELQSKGTKSAKRALKRISGRENRWMSDVNHCISKTLVRKYGPNTLYVLEDLTGVSFEEENQHGRKQTHDLRNWSFYDLETKLSYKAKETGGRVLKVDPHYTSQRCPHCGAIVKESRDHDKHVYTCRKCGFSSNDDRVGAMNIYLLGTLWVTGEEKPHFALKEPSEAAEIS</sequence>
<accession>A0AB35U6V4</accession>
<dbReference type="Pfam" id="PF01385">
    <property type="entry name" value="OrfB_IS605"/>
    <property type="match status" value="1"/>
</dbReference>
<dbReference type="EMBL" id="JALBUR010000030">
    <property type="protein sequence ID" value="MDX8420307.1"/>
    <property type="molecule type" value="Genomic_DNA"/>
</dbReference>